<dbReference type="NCBIfam" id="NF002073">
    <property type="entry name" value="PRK00913.1-2"/>
    <property type="match status" value="1"/>
</dbReference>
<feature type="active site" evidence="8">
    <location>
        <position position="360"/>
    </location>
</feature>
<evidence type="ECO:0000256" key="3">
    <source>
        <dbReference type="ARBA" id="ARBA00009528"/>
    </source>
</evidence>
<evidence type="ECO:0000256" key="1">
    <source>
        <dbReference type="ARBA" id="ARBA00000135"/>
    </source>
</evidence>
<dbReference type="GO" id="GO:0070006">
    <property type="term" value="F:metalloaminopeptidase activity"/>
    <property type="evidence" value="ECO:0007669"/>
    <property type="project" value="InterPro"/>
</dbReference>
<dbReference type="GO" id="GO:0005737">
    <property type="term" value="C:cytoplasm"/>
    <property type="evidence" value="ECO:0007669"/>
    <property type="project" value="UniProtKB-SubCell"/>
</dbReference>
<dbReference type="Pfam" id="PF00883">
    <property type="entry name" value="Peptidase_M17"/>
    <property type="match status" value="1"/>
</dbReference>
<evidence type="ECO:0000256" key="6">
    <source>
        <dbReference type="ARBA" id="ARBA00022801"/>
    </source>
</evidence>
<feature type="binding site" evidence="8">
    <location>
        <position position="297"/>
    </location>
    <ligand>
        <name>Mn(2+)</name>
        <dbReference type="ChEBI" id="CHEBI:29035"/>
        <label>2</label>
    </ligand>
</feature>
<dbReference type="InterPro" id="IPR000819">
    <property type="entry name" value="Peptidase_M17_C"/>
</dbReference>
<gene>
    <name evidence="8" type="primary">pepA</name>
    <name evidence="10" type="ORF">L860_04795</name>
</gene>
<dbReference type="SUPFAM" id="SSF52949">
    <property type="entry name" value="Macro domain-like"/>
    <property type="match status" value="1"/>
</dbReference>
<feature type="binding site" evidence="8">
    <location>
        <position position="358"/>
    </location>
    <ligand>
        <name>Mn(2+)</name>
        <dbReference type="ChEBI" id="CHEBI:29035"/>
        <label>1</label>
    </ligand>
</feature>
<keyword evidence="8" id="KW-0464">Manganese</keyword>
<name>A0A9X5LTS8_9ACTN</name>
<keyword evidence="5 8" id="KW-0645">Protease</keyword>
<evidence type="ECO:0000256" key="8">
    <source>
        <dbReference type="HAMAP-Rule" id="MF_00181"/>
    </source>
</evidence>
<dbReference type="SUPFAM" id="SSF53187">
    <property type="entry name" value="Zn-dependent exopeptidases"/>
    <property type="match status" value="1"/>
</dbReference>
<dbReference type="Pfam" id="PF02789">
    <property type="entry name" value="Peptidase_M17_N"/>
    <property type="match status" value="1"/>
</dbReference>
<comment type="function">
    <text evidence="7 8">Presumably involved in the processing and regular turnover of intracellular proteins. Catalyzes the removal of unsubstituted N-terminal amino acids from various peptides.</text>
</comment>
<dbReference type="CDD" id="cd00433">
    <property type="entry name" value="Peptidase_M17"/>
    <property type="match status" value="1"/>
</dbReference>
<dbReference type="Gene3D" id="3.40.220.10">
    <property type="entry name" value="Leucine Aminopeptidase, subunit E, domain 1"/>
    <property type="match status" value="1"/>
</dbReference>
<dbReference type="PROSITE" id="PS00631">
    <property type="entry name" value="CYTOSOL_AP"/>
    <property type="match status" value="1"/>
</dbReference>
<comment type="similarity">
    <text evidence="3 8">Belongs to the peptidase M17 family.</text>
</comment>
<dbReference type="InterPro" id="IPR043472">
    <property type="entry name" value="Macro_dom-like"/>
</dbReference>
<comment type="caution">
    <text evidence="10">The sequence shown here is derived from an EMBL/GenBank/DDBJ whole genome shotgun (WGS) entry which is preliminary data.</text>
</comment>
<feature type="binding site" evidence="8">
    <location>
        <position position="279"/>
    </location>
    <ligand>
        <name>Mn(2+)</name>
        <dbReference type="ChEBI" id="CHEBI:29035"/>
        <label>2</label>
    </ligand>
</feature>
<dbReference type="GO" id="GO:0006508">
    <property type="term" value="P:proteolysis"/>
    <property type="evidence" value="ECO:0007669"/>
    <property type="project" value="UniProtKB-KW"/>
</dbReference>
<feature type="binding site" evidence="8">
    <location>
        <position position="356"/>
    </location>
    <ligand>
        <name>Mn(2+)</name>
        <dbReference type="ChEBI" id="CHEBI:29035"/>
        <label>1</label>
    </ligand>
</feature>
<dbReference type="GO" id="GO:0030145">
    <property type="term" value="F:manganese ion binding"/>
    <property type="evidence" value="ECO:0007669"/>
    <property type="project" value="UniProtKB-UniRule"/>
</dbReference>
<feature type="binding site" evidence="8">
    <location>
        <position position="274"/>
    </location>
    <ligand>
        <name>Mn(2+)</name>
        <dbReference type="ChEBI" id="CHEBI:29035"/>
        <label>2</label>
    </ligand>
</feature>
<comment type="subcellular location">
    <subcellularLocation>
        <location evidence="8">Cytoplasm</location>
    </subcellularLocation>
</comment>
<accession>A0A9X5LTS8</accession>
<feature type="binding site" evidence="8">
    <location>
        <position position="279"/>
    </location>
    <ligand>
        <name>Mn(2+)</name>
        <dbReference type="ChEBI" id="CHEBI:29035"/>
        <label>1</label>
    </ligand>
</feature>
<dbReference type="EC" id="3.4.11.10" evidence="8"/>
<keyword evidence="4 8" id="KW-0031">Aminopeptidase</keyword>
<comment type="cofactor">
    <cofactor evidence="8">
        <name>Mn(2+)</name>
        <dbReference type="ChEBI" id="CHEBI:29035"/>
    </cofactor>
    <text evidence="8">Binds 2 manganese ions per subunit.</text>
</comment>
<feature type="active site" evidence="8">
    <location>
        <position position="286"/>
    </location>
</feature>
<dbReference type="EC" id="3.4.11.1" evidence="8"/>
<dbReference type="Gene3D" id="3.40.630.10">
    <property type="entry name" value="Zn peptidases"/>
    <property type="match status" value="1"/>
</dbReference>
<comment type="catalytic activity">
    <reaction evidence="1 8">
        <text>Release of an N-terminal amino acid, Xaa-|-Yaa-, in which Xaa is preferably Leu, but may be other amino acids including Pro although not Arg or Lys, and Yaa may be Pro. Amino acid amides and methyl esters are also readily hydrolyzed, but rates on arylamides are exceedingly low.</text>
        <dbReference type="EC" id="3.4.11.1"/>
    </reaction>
</comment>
<organism evidence="10">
    <name type="scientific">Cutibacterium granulosum DSM 20700</name>
    <dbReference type="NCBI Taxonomy" id="1160719"/>
    <lineage>
        <taxon>Bacteria</taxon>
        <taxon>Bacillati</taxon>
        <taxon>Actinomycetota</taxon>
        <taxon>Actinomycetes</taxon>
        <taxon>Propionibacteriales</taxon>
        <taxon>Propionibacteriaceae</taxon>
        <taxon>Cutibacterium</taxon>
    </lineage>
</organism>
<evidence type="ECO:0000313" key="10">
    <source>
        <dbReference type="EMBL" id="OCT43094.1"/>
    </source>
</evidence>
<proteinExistence type="inferred from homology"/>
<feature type="domain" description="Cytosol aminopeptidase" evidence="9">
    <location>
        <begin position="354"/>
        <end position="361"/>
    </location>
</feature>
<keyword evidence="6 8" id="KW-0378">Hydrolase</keyword>
<evidence type="ECO:0000256" key="2">
    <source>
        <dbReference type="ARBA" id="ARBA00000967"/>
    </source>
</evidence>
<comment type="catalytic activity">
    <reaction evidence="2 8">
        <text>Release of an N-terminal amino acid, preferentially leucine, but not glutamic or aspartic acids.</text>
        <dbReference type="EC" id="3.4.11.10"/>
    </reaction>
</comment>
<evidence type="ECO:0000256" key="7">
    <source>
        <dbReference type="ARBA" id="ARBA00049972"/>
    </source>
</evidence>
<dbReference type="PANTHER" id="PTHR11963:SF23">
    <property type="entry name" value="CYTOSOL AMINOPEPTIDASE"/>
    <property type="match status" value="1"/>
</dbReference>
<dbReference type="InterPro" id="IPR023042">
    <property type="entry name" value="Peptidase_M17_leu_NH2_pept"/>
</dbReference>
<dbReference type="PANTHER" id="PTHR11963">
    <property type="entry name" value="LEUCINE AMINOPEPTIDASE-RELATED"/>
    <property type="match status" value="1"/>
</dbReference>
<dbReference type="EMBL" id="JNBU01000003">
    <property type="protein sequence ID" value="OCT43094.1"/>
    <property type="molecule type" value="Genomic_DNA"/>
</dbReference>
<keyword evidence="8" id="KW-0479">Metal-binding</keyword>
<dbReference type="HAMAP" id="MF_00181">
    <property type="entry name" value="Cytosol_peptidase_M17"/>
    <property type="match status" value="1"/>
</dbReference>
<dbReference type="PRINTS" id="PR00481">
    <property type="entry name" value="LAMNOPPTDASE"/>
</dbReference>
<sequence>MHPVPTSVHLPVTARPALRVSRSASGADVVVAALIGAEGSATAKIVGLAPRAVKEAETSLGTDLASLAIRMGGSPKPGSTAVLPWKSGSLILVGAGETAPADEDLRQAAGWGVRAAAELAGDKGVKVAIDMGIGSAEGVRIAAEGALLGAYHISRITESECVDPIAEVTIVSQARGAKPELRKAEIMADAVFLARDWINTPANLLYPESFATSATEELGDIANLSVDVLDEKALASGGYGGLLAVGKGSNRKPRLVRADYHPEGASTTLALVGKGITFDSGGLNIKTADGMYTMKCDMGGAAAVLAAIKAIARLELPIHVIGYGCMAENMPSGKAWRPSDVVTIHGGRTVENSNSDAEGRIVMADGLARSTEDNPDMVVDIATLTGACMVALGTSWAGLMTSSTEAADTLLDASEAAGENFWELPITDEVREGLHSDIADTKSSGSRAGGAMGAAAFLQGFVSPQADWAHLDIAGPAFNESKAHDYTPLGGTGFGVRTLVHLAANLAS</sequence>
<dbReference type="InterPro" id="IPR008283">
    <property type="entry name" value="Peptidase_M17_N"/>
</dbReference>
<dbReference type="InterPro" id="IPR011356">
    <property type="entry name" value="Leucine_aapep/pepB"/>
</dbReference>
<protein>
    <recommendedName>
        <fullName evidence="8">Probable cytosol aminopeptidase</fullName>
        <ecNumber evidence="8">3.4.11.1</ecNumber>
    </recommendedName>
    <alternativeName>
        <fullName evidence="8">Leucine aminopeptidase</fullName>
        <shortName evidence="8">LAP</shortName>
        <ecNumber evidence="8">3.4.11.10</ecNumber>
    </alternativeName>
    <alternativeName>
        <fullName evidence="8">Leucyl aminopeptidase</fullName>
    </alternativeName>
</protein>
<evidence type="ECO:0000256" key="5">
    <source>
        <dbReference type="ARBA" id="ARBA00022670"/>
    </source>
</evidence>
<reference evidence="10" key="1">
    <citation type="submission" date="2014-05" db="EMBL/GenBank/DDBJ databases">
        <authorList>
            <person name="Jahns A.C."/>
            <person name="Eilers H."/>
            <person name="Alexeyev O.A."/>
        </authorList>
    </citation>
    <scope>NUCLEOTIDE SEQUENCE [LARGE SCALE GENOMIC DNA]</scope>
    <source>
        <strain evidence="10">DSM 20700</strain>
    </source>
</reference>
<evidence type="ECO:0000256" key="4">
    <source>
        <dbReference type="ARBA" id="ARBA00022438"/>
    </source>
</evidence>
<feature type="binding site" evidence="8">
    <location>
        <position position="358"/>
    </location>
    <ligand>
        <name>Mn(2+)</name>
        <dbReference type="ChEBI" id="CHEBI:29035"/>
        <label>2</label>
    </ligand>
</feature>
<evidence type="ECO:0000259" key="9">
    <source>
        <dbReference type="PROSITE" id="PS00631"/>
    </source>
</evidence>
<dbReference type="AlphaFoldDB" id="A0A9X5LTS8"/>
<keyword evidence="8" id="KW-0963">Cytoplasm</keyword>